<gene>
    <name evidence="2" type="ORF">ASPSYDRAFT_92191</name>
</gene>
<dbReference type="Gene3D" id="3.30.70.330">
    <property type="match status" value="1"/>
</dbReference>
<dbReference type="InterPro" id="IPR035979">
    <property type="entry name" value="RBD_domain_sf"/>
</dbReference>
<dbReference type="InterPro" id="IPR012677">
    <property type="entry name" value="Nucleotide-bd_a/b_plait_sf"/>
</dbReference>
<accession>A0A1L9T9C3</accession>
<keyword evidence="3" id="KW-1185">Reference proteome</keyword>
<dbReference type="EMBL" id="KV878591">
    <property type="protein sequence ID" value="OJJ55991.1"/>
    <property type="molecule type" value="Genomic_DNA"/>
</dbReference>
<reference evidence="3" key="1">
    <citation type="journal article" date="2017" name="Genome Biol.">
        <title>Comparative genomics reveals high biological diversity and specific adaptations in the industrially and medically important fungal genus Aspergillus.</title>
        <authorList>
            <person name="de Vries R.P."/>
            <person name="Riley R."/>
            <person name="Wiebenga A."/>
            <person name="Aguilar-Osorio G."/>
            <person name="Amillis S."/>
            <person name="Uchima C.A."/>
            <person name="Anderluh G."/>
            <person name="Asadollahi M."/>
            <person name="Askin M."/>
            <person name="Barry K."/>
            <person name="Battaglia E."/>
            <person name="Bayram O."/>
            <person name="Benocci T."/>
            <person name="Braus-Stromeyer S.A."/>
            <person name="Caldana C."/>
            <person name="Canovas D."/>
            <person name="Cerqueira G.C."/>
            <person name="Chen F."/>
            <person name="Chen W."/>
            <person name="Choi C."/>
            <person name="Clum A."/>
            <person name="Dos Santos R.A."/>
            <person name="Damasio A.R."/>
            <person name="Diallinas G."/>
            <person name="Emri T."/>
            <person name="Fekete E."/>
            <person name="Flipphi M."/>
            <person name="Freyberg S."/>
            <person name="Gallo A."/>
            <person name="Gournas C."/>
            <person name="Habgood R."/>
            <person name="Hainaut M."/>
            <person name="Harispe M.L."/>
            <person name="Henrissat B."/>
            <person name="Hilden K.S."/>
            <person name="Hope R."/>
            <person name="Hossain A."/>
            <person name="Karabika E."/>
            <person name="Karaffa L."/>
            <person name="Karanyi Z."/>
            <person name="Krasevec N."/>
            <person name="Kuo A."/>
            <person name="Kusch H."/>
            <person name="LaButti K."/>
            <person name="Lagendijk E.L."/>
            <person name="Lapidus A."/>
            <person name="Levasseur A."/>
            <person name="Lindquist E."/>
            <person name="Lipzen A."/>
            <person name="Logrieco A.F."/>
            <person name="MacCabe A."/>
            <person name="Maekelae M.R."/>
            <person name="Malavazi I."/>
            <person name="Melin P."/>
            <person name="Meyer V."/>
            <person name="Mielnichuk N."/>
            <person name="Miskei M."/>
            <person name="Molnar A.P."/>
            <person name="Mule G."/>
            <person name="Ngan C.Y."/>
            <person name="Orejas M."/>
            <person name="Orosz E."/>
            <person name="Ouedraogo J.P."/>
            <person name="Overkamp K.M."/>
            <person name="Park H.-S."/>
            <person name="Perrone G."/>
            <person name="Piumi F."/>
            <person name="Punt P.J."/>
            <person name="Ram A.F."/>
            <person name="Ramon A."/>
            <person name="Rauscher S."/>
            <person name="Record E."/>
            <person name="Riano-Pachon D.M."/>
            <person name="Robert V."/>
            <person name="Roehrig J."/>
            <person name="Ruller R."/>
            <person name="Salamov A."/>
            <person name="Salih N.S."/>
            <person name="Samson R.A."/>
            <person name="Sandor E."/>
            <person name="Sanguinetti M."/>
            <person name="Schuetze T."/>
            <person name="Sepcic K."/>
            <person name="Shelest E."/>
            <person name="Sherlock G."/>
            <person name="Sophianopoulou V."/>
            <person name="Squina F.M."/>
            <person name="Sun H."/>
            <person name="Susca A."/>
            <person name="Todd R.B."/>
            <person name="Tsang A."/>
            <person name="Unkles S.E."/>
            <person name="van de Wiele N."/>
            <person name="van Rossen-Uffink D."/>
            <person name="Oliveira J.V."/>
            <person name="Vesth T.C."/>
            <person name="Visser J."/>
            <person name="Yu J.-H."/>
            <person name="Zhou M."/>
            <person name="Andersen M.R."/>
            <person name="Archer D.B."/>
            <person name="Baker S.E."/>
            <person name="Benoit I."/>
            <person name="Brakhage A.A."/>
            <person name="Braus G.H."/>
            <person name="Fischer R."/>
            <person name="Frisvad J.C."/>
            <person name="Goldman G.H."/>
            <person name="Houbraken J."/>
            <person name="Oakley B."/>
            <person name="Pocsi I."/>
            <person name="Scazzocchio C."/>
            <person name="Seiboth B."/>
            <person name="vanKuyk P.A."/>
            <person name="Wortman J."/>
            <person name="Dyer P.S."/>
            <person name="Grigoriev I.V."/>
        </authorList>
    </citation>
    <scope>NUCLEOTIDE SEQUENCE [LARGE SCALE GENOMIC DNA]</scope>
    <source>
        <strain evidence="3">CBS 593.65</strain>
    </source>
</reference>
<dbReference type="Proteomes" id="UP000184356">
    <property type="component" value="Unassembled WGS sequence"/>
</dbReference>
<feature type="region of interest" description="Disordered" evidence="1">
    <location>
        <begin position="518"/>
        <end position="540"/>
    </location>
</feature>
<evidence type="ECO:0000313" key="3">
    <source>
        <dbReference type="Proteomes" id="UP000184356"/>
    </source>
</evidence>
<feature type="compositionally biased region" description="Polar residues" evidence="1">
    <location>
        <begin position="578"/>
        <end position="600"/>
    </location>
</feature>
<protein>
    <recommendedName>
        <fullName evidence="4">RRM domain-containing protein</fullName>
    </recommendedName>
</protein>
<dbReference type="SUPFAM" id="SSF54928">
    <property type="entry name" value="RNA-binding domain, RBD"/>
    <property type="match status" value="1"/>
</dbReference>
<evidence type="ECO:0000313" key="2">
    <source>
        <dbReference type="EMBL" id="OJJ55991.1"/>
    </source>
</evidence>
<dbReference type="STRING" id="1036612.A0A1L9T9C3"/>
<dbReference type="OrthoDB" id="336240at2759"/>
<sequence>MNPYSPAFVPGNSSQKGQDRLAIRDSNTPYSNGSFPTGSQVPSLLSLNMSSQVLPRSNKYSYGPLTYSQPPMIAQLPYQPGQPEIVSPITRRATSSLLQKLNNLEIQEPSVSAQAIAAYRDSVDKTTNPSEMPIGSLVDHREPPSFGVVKVSNIPYSITKQEILQFLGRQARLITPEQGCPIHIIMERSTAKTMDCYAEFQTHGDARDTANRINRIYESGRPPRLGNRHVDVDLTDQNELLKDLFPRAKCIVWRSGMPYPQENSDPYCSGFTGFFTAEEIILAIRHAEIPHRSPFCDKCPQRTYESTISTLHKFPWYAPKCYTVHDRNQLFELVNRHIQSLVSRIKRVNTVGLDQKLLNDLLQAGLKCPTFNERQKYTLCINSEISSEIVKLPETSKWFPFDSLARKPSFNADIYTYFMTLISQGSEQEFETMGLSNTFPKDVPDLCSPFGQIWFEWPQSASQISWETAVHHEMVILCTLVFNGWMNDDMNNVFNDRRLYGEPSLSLAPGNRRMLRLSPSDTERSQVLSHSDARASHLRRASESVGMGNIFSSGKTGNTWNHRLLLYPPGGNRRGHRNTQSSPMCLPSPTTNPWGDLSSE</sequence>
<proteinExistence type="predicted"/>
<dbReference type="AlphaFoldDB" id="A0A1L9T9C3"/>
<name>A0A1L9T9C3_9EURO</name>
<evidence type="ECO:0000256" key="1">
    <source>
        <dbReference type="SAM" id="MobiDB-lite"/>
    </source>
</evidence>
<dbReference type="GeneID" id="63768699"/>
<feature type="region of interest" description="Disordered" evidence="1">
    <location>
        <begin position="571"/>
        <end position="600"/>
    </location>
</feature>
<dbReference type="RefSeq" id="XP_040699797.1">
    <property type="nucleotide sequence ID" value="XM_040852626.1"/>
</dbReference>
<dbReference type="GO" id="GO:0003676">
    <property type="term" value="F:nucleic acid binding"/>
    <property type="evidence" value="ECO:0007669"/>
    <property type="project" value="InterPro"/>
</dbReference>
<dbReference type="VEuPathDB" id="FungiDB:ASPSYDRAFT_92191"/>
<organism evidence="2 3">
    <name type="scientific">Aspergillus sydowii CBS 593.65</name>
    <dbReference type="NCBI Taxonomy" id="1036612"/>
    <lineage>
        <taxon>Eukaryota</taxon>
        <taxon>Fungi</taxon>
        <taxon>Dikarya</taxon>
        <taxon>Ascomycota</taxon>
        <taxon>Pezizomycotina</taxon>
        <taxon>Eurotiomycetes</taxon>
        <taxon>Eurotiomycetidae</taxon>
        <taxon>Eurotiales</taxon>
        <taxon>Aspergillaceae</taxon>
        <taxon>Aspergillus</taxon>
        <taxon>Aspergillus subgen. Nidulantes</taxon>
    </lineage>
</organism>
<evidence type="ECO:0008006" key="4">
    <source>
        <dbReference type="Google" id="ProtNLM"/>
    </source>
</evidence>